<dbReference type="Proteomes" id="UP001617907">
    <property type="component" value="Unassembled WGS sequence"/>
</dbReference>
<protein>
    <submittedName>
        <fullName evidence="1">Uncharacterized protein</fullName>
    </submittedName>
</protein>
<proteinExistence type="predicted"/>
<comment type="caution">
    <text evidence="1">The sequence shown here is derived from an EMBL/GenBank/DDBJ whole genome shotgun (WGS) entry which is preliminary data.</text>
</comment>
<name>A0ABW8HFY0_9ACTN</name>
<dbReference type="RefSeq" id="WP_350890608.1">
    <property type="nucleotide sequence ID" value="NZ_JBEOTR010000009.1"/>
</dbReference>
<sequence length="317" mass="34804">MGRTYEPYWAENSGQDYQEHAITPARGAASADGLQHSYMVLRSGQTSQWDILYDFNPVGRTQHQSQGYTHGFNLQLETNNLRDTSIGEMEDRFQYLATGDQWIRFDRTQVTTQVTANVCGPSSPPPYCFNAALTGGPKAVSWNVSKPATVAPARSMTQQKVLPAGRFVHGVDQNVLARCLAAAPSQCLERVPGLAKCVKARLVCNTTRPTLPSRTAGPQAASRNLDIAQTKRLAAMRFHLSDPQIQVRSTTTTAYDEAAGTDLAPQWGRDQPLWLVTSSAETRAENSKTHYHGLTAVYDPVSGQLLHAALGRQRAFQ</sequence>
<reference evidence="1 2" key="1">
    <citation type="submission" date="2024-10" db="EMBL/GenBank/DDBJ databases">
        <title>The Natural Products Discovery Center: Release of the First 8490 Sequenced Strains for Exploring Actinobacteria Biosynthetic Diversity.</title>
        <authorList>
            <person name="Kalkreuter E."/>
            <person name="Kautsar S.A."/>
            <person name="Yang D."/>
            <person name="Bader C.D."/>
            <person name="Teijaro C.N."/>
            <person name="Fluegel L."/>
            <person name="Davis C.M."/>
            <person name="Simpson J.R."/>
            <person name="Lauterbach L."/>
            <person name="Steele A.D."/>
            <person name="Gui C."/>
            <person name="Meng S."/>
            <person name="Li G."/>
            <person name="Viehrig K."/>
            <person name="Ye F."/>
            <person name="Su P."/>
            <person name="Kiefer A.F."/>
            <person name="Nichols A."/>
            <person name="Cepeda A.J."/>
            <person name="Yan W."/>
            <person name="Fan B."/>
            <person name="Jiang Y."/>
            <person name="Adhikari A."/>
            <person name="Zheng C.-J."/>
            <person name="Schuster L."/>
            <person name="Cowan T.M."/>
            <person name="Smanski M.J."/>
            <person name="Chevrette M.G."/>
            <person name="De Carvalho L.P.S."/>
            <person name="Shen B."/>
        </authorList>
    </citation>
    <scope>NUCLEOTIDE SEQUENCE [LARGE SCALE GENOMIC DNA]</scope>
    <source>
        <strain evidence="1 2">NPDC093086</strain>
    </source>
</reference>
<keyword evidence="2" id="KW-1185">Reference proteome</keyword>
<evidence type="ECO:0000313" key="1">
    <source>
        <dbReference type="EMBL" id="MFJ6039666.1"/>
    </source>
</evidence>
<accession>A0ABW8HFY0</accession>
<gene>
    <name evidence="1" type="ORF">ACIQFM_25805</name>
</gene>
<organism evidence="1 2">
    <name type="scientific">Streptomyces ardesiacus</name>
    <dbReference type="NCBI Taxonomy" id="285564"/>
    <lineage>
        <taxon>Bacteria</taxon>
        <taxon>Bacillati</taxon>
        <taxon>Actinomycetota</taxon>
        <taxon>Actinomycetes</taxon>
        <taxon>Kitasatosporales</taxon>
        <taxon>Streptomycetaceae</taxon>
        <taxon>Streptomyces</taxon>
    </lineage>
</organism>
<evidence type="ECO:0000313" key="2">
    <source>
        <dbReference type="Proteomes" id="UP001617907"/>
    </source>
</evidence>
<dbReference type="EMBL" id="JBIVPC010000014">
    <property type="protein sequence ID" value="MFJ6039666.1"/>
    <property type="molecule type" value="Genomic_DNA"/>
</dbReference>